<evidence type="ECO:0000313" key="2">
    <source>
        <dbReference type="EMBL" id="AAP77862.1"/>
    </source>
</evidence>
<keyword evidence="1" id="KW-0472">Membrane</keyword>
<feature type="transmembrane region" description="Helical" evidence="1">
    <location>
        <begin position="20"/>
        <end position="39"/>
    </location>
</feature>
<organism evidence="2 3">
    <name type="scientific">Helicobacter hepaticus (strain ATCC 51449 / 3B1)</name>
    <dbReference type="NCBI Taxonomy" id="235279"/>
    <lineage>
        <taxon>Bacteria</taxon>
        <taxon>Pseudomonadati</taxon>
        <taxon>Campylobacterota</taxon>
        <taxon>Epsilonproteobacteria</taxon>
        <taxon>Campylobacterales</taxon>
        <taxon>Helicobacteraceae</taxon>
        <taxon>Helicobacter</taxon>
    </lineage>
</organism>
<dbReference type="InterPro" id="IPR012902">
    <property type="entry name" value="N_methyl_site"/>
</dbReference>
<proteinExistence type="predicted"/>
<protein>
    <recommendedName>
        <fullName evidence="4">Prepilin-type N-terminal cleavage/methylation domain-containing protein</fullName>
    </recommendedName>
</protein>
<dbReference type="STRING" id="235279.HH_1265"/>
<reference evidence="2 3" key="1">
    <citation type="journal article" date="2003" name="Proc. Natl. Acad. Sci. U.S.A.">
        <title>The complete genome sequence of the carcinogenic bacterium Helicobacter hepaticus.</title>
        <authorList>
            <person name="Suerbaum S."/>
            <person name="Josenhans C."/>
            <person name="Sterzenbach T."/>
            <person name="Drescher B."/>
            <person name="Brandt P."/>
            <person name="Bell M."/>
            <person name="Droege M."/>
            <person name="Fartmann B."/>
            <person name="Fischer H.-P."/>
            <person name="Ge Z."/>
            <person name="Hoerster A."/>
            <person name="Holland R."/>
            <person name="Klein K."/>
            <person name="Koenig J."/>
            <person name="Macko L."/>
            <person name="Mendz G.L."/>
            <person name="Nyakatura G."/>
            <person name="Schauer D.B."/>
            <person name="Shen Z."/>
            <person name="Weber J."/>
            <person name="Frosch M."/>
            <person name="Fox J.G."/>
        </authorList>
    </citation>
    <scope>NUCLEOTIDE SEQUENCE [LARGE SCALE GENOMIC DNA]</scope>
    <source>
        <strain evidence="3">ATCC 51449 / 3B1</strain>
    </source>
</reference>
<dbReference type="Proteomes" id="UP000002495">
    <property type="component" value="Chromosome"/>
</dbReference>
<keyword evidence="3" id="KW-1185">Reference proteome</keyword>
<accession>Q7VGQ5</accession>
<name>Q7VGQ5_HELHP</name>
<keyword evidence="1" id="KW-0812">Transmembrane</keyword>
<dbReference type="HOGENOM" id="CLU_1080824_0_0_7"/>
<keyword evidence="1" id="KW-1133">Transmembrane helix</keyword>
<dbReference type="RefSeq" id="WP_011116105.1">
    <property type="nucleotide sequence ID" value="NC_004917.1"/>
</dbReference>
<evidence type="ECO:0000256" key="1">
    <source>
        <dbReference type="SAM" id="Phobius"/>
    </source>
</evidence>
<sequence>MHKILHYFRSTQRAFSLFEVVVSIVILGVIGIICSSMLLHMSKNLTYTRSLNDPNAHIILAKIENLLQYAIIESLIGDGGVPLSVASSSLMFAAIDEQSLLGGGYKNAPSPMQGDTLLPLVSINIQSHHDTSLYFTTLRGWQLQQQLYLVTQPKEIFTPYTITRIHTQTLVLDKAPQHTPYLALPIQSHSIELRDNILWLDKAPLAFDVLSFSIKPLSFSQGIFIELHLCVATSLKEHCESGGVWLDEIVENML</sequence>
<dbReference type="AlphaFoldDB" id="Q7VGQ5"/>
<dbReference type="Pfam" id="PF07963">
    <property type="entry name" value="N_methyl"/>
    <property type="match status" value="1"/>
</dbReference>
<evidence type="ECO:0008006" key="4">
    <source>
        <dbReference type="Google" id="ProtNLM"/>
    </source>
</evidence>
<gene>
    <name evidence="2" type="ordered locus">HH_1265</name>
</gene>
<dbReference type="KEGG" id="hhe:HH_1265"/>
<dbReference type="EMBL" id="AE017125">
    <property type="protein sequence ID" value="AAP77862.1"/>
    <property type="molecule type" value="Genomic_DNA"/>
</dbReference>
<evidence type="ECO:0000313" key="3">
    <source>
        <dbReference type="Proteomes" id="UP000002495"/>
    </source>
</evidence>
<dbReference type="OrthoDB" id="5323893at2"/>